<dbReference type="EMBL" id="JAHXZJ010002237">
    <property type="protein sequence ID" value="KAH0547085.1"/>
    <property type="molecule type" value="Genomic_DNA"/>
</dbReference>
<name>A0AAV7I8Q6_COTGL</name>
<protein>
    <submittedName>
        <fullName evidence="1">Uncharacterized protein</fullName>
    </submittedName>
</protein>
<dbReference type="AlphaFoldDB" id="A0AAV7I8Q6"/>
<evidence type="ECO:0000313" key="2">
    <source>
        <dbReference type="Proteomes" id="UP000826195"/>
    </source>
</evidence>
<accession>A0AAV7I8Q6</accession>
<sequence length="124" mass="13925">MRRHYRHSMMYRLMYLGYPKQLAWNRPGDIPVSGMYVPSACGISLNVAFTDEIIDESVAISNASFKLYDTSDTLTRRDHHSIIFTLSSSSCCLATKCVGGSCCDMMIADVRCKQIHSLTSSRVM</sequence>
<dbReference type="Proteomes" id="UP000826195">
    <property type="component" value="Unassembled WGS sequence"/>
</dbReference>
<keyword evidence="2" id="KW-1185">Reference proteome</keyword>
<comment type="caution">
    <text evidence="1">The sequence shown here is derived from an EMBL/GenBank/DDBJ whole genome shotgun (WGS) entry which is preliminary data.</text>
</comment>
<proteinExistence type="predicted"/>
<evidence type="ECO:0000313" key="1">
    <source>
        <dbReference type="EMBL" id="KAH0547085.1"/>
    </source>
</evidence>
<organism evidence="1 2">
    <name type="scientific">Cotesia glomerata</name>
    <name type="common">Lepidopteran parasitic wasp</name>
    <name type="synonym">Apanteles glomeratus</name>
    <dbReference type="NCBI Taxonomy" id="32391"/>
    <lineage>
        <taxon>Eukaryota</taxon>
        <taxon>Metazoa</taxon>
        <taxon>Ecdysozoa</taxon>
        <taxon>Arthropoda</taxon>
        <taxon>Hexapoda</taxon>
        <taxon>Insecta</taxon>
        <taxon>Pterygota</taxon>
        <taxon>Neoptera</taxon>
        <taxon>Endopterygota</taxon>
        <taxon>Hymenoptera</taxon>
        <taxon>Apocrita</taxon>
        <taxon>Ichneumonoidea</taxon>
        <taxon>Braconidae</taxon>
        <taxon>Microgastrinae</taxon>
        <taxon>Cotesia</taxon>
    </lineage>
</organism>
<reference evidence="1 2" key="1">
    <citation type="journal article" date="2021" name="J. Hered.">
        <title>A chromosome-level genome assembly of the parasitoid wasp, Cotesia glomerata (Hymenoptera: Braconidae).</title>
        <authorList>
            <person name="Pinto B.J."/>
            <person name="Weis J.J."/>
            <person name="Gamble T."/>
            <person name="Ode P.J."/>
            <person name="Paul R."/>
            <person name="Zaspel J.M."/>
        </authorList>
    </citation>
    <scope>NUCLEOTIDE SEQUENCE [LARGE SCALE GENOMIC DNA]</scope>
    <source>
        <strain evidence="1">CgM1</strain>
    </source>
</reference>
<gene>
    <name evidence="1" type="ORF">KQX54_017013</name>
</gene>